<dbReference type="PANTHER" id="PTHR43791">
    <property type="entry name" value="PERMEASE-RELATED"/>
    <property type="match status" value="1"/>
</dbReference>
<feature type="transmembrane region" description="Helical" evidence="7">
    <location>
        <begin position="119"/>
        <end position="139"/>
    </location>
</feature>
<evidence type="ECO:0000256" key="4">
    <source>
        <dbReference type="ARBA" id="ARBA00022989"/>
    </source>
</evidence>
<proteinExistence type="predicted"/>
<dbReference type="InterPro" id="IPR036259">
    <property type="entry name" value="MFS_trans_sf"/>
</dbReference>
<evidence type="ECO:0000256" key="6">
    <source>
        <dbReference type="SAM" id="MobiDB-lite"/>
    </source>
</evidence>
<feature type="transmembrane region" description="Helical" evidence="7">
    <location>
        <begin position="181"/>
        <end position="201"/>
    </location>
</feature>
<reference evidence="9 10" key="1">
    <citation type="journal article" date="2020" name="ISME J.">
        <title>Uncovering the hidden diversity of litter-decomposition mechanisms in mushroom-forming fungi.</title>
        <authorList>
            <person name="Floudas D."/>
            <person name="Bentzer J."/>
            <person name="Ahren D."/>
            <person name="Johansson T."/>
            <person name="Persson P."/>
            <person name="Tunlid A."/>
        </authorList>
    </citation>
    <scope>NUCLEOTIDE SEQUENCE [LARGE SCALE GENOMIC DNA]</scope>
    <source>
        <strain evidence="9 10">CBS 101986</strain>
    </source>
</reference>
<protein>
    <recommendedName>
        <fullName evidence="8">Major facilitator superfamily (MFS) profile domain-containing protein</fullName>
    </recommendedName>
</protein>
<comment type="caution">
    <text evidence="9">The sequence shown here is derived from an EMBL/GenBank/DDBJ whole genome shotgun (WGS) entry which is preliminary data.</text>
</comment>
<dbReference type="EMBL" id="JAACJJ010000016">
    <property type="protein sequence ID" value="KAF5324374.1"/>
    <property type="molecule type" value="Genomic_DNA"/>
</dbReference>
<dbReference type="Gene3D" id="1.20.1250.20">
    <property type="entry name" value="MFS general substrate transporter like domains"/>
    <property type="match status" value="2"/>
</dbReference>
<evidence type="ECO:0000256" key="7">
    <source>
        <dbReference type="SAM" id="Phobius"/>
    </source>
</evidence>
<organism evidence="9 10">
    <name type="scientific">Psilocybe cf. subviscida</name>
    <dbReference type="NCBI Taxonomy" id="2480587"/>
    <lineage>
        <taxon>Eukaryota</taxon>
        <taxon>Fungi</taxon>
        <taxon>Dikarya</taxon>
        <taxon>Basidiomycota</taxon>
        <taxon>Agaricomycotina</taxon>
        <taxon>Agaricomycetes</taxon>
        <taxon>Agaricomycetidae</taxon>
        <taxon>Agaricales</taxon>
        <taxon>Agaricineae</taxon>
        <taxon>Strophariaceae</taxon>
        <taxon>Psilocybe</taxon>
    </lineage>
</organism>
<feature type="transmembrane region" description="Helical" evidence="7">
    <location>
        <begin position="346"/>
        <end position="365"/>
    </location>
</feature>
<keyword evidence="5 7" id="KW-0472">Membrane</keyword>
<keyword evidence="4 7" id="KW-1133">Transmembrane helix</keyword>
<evidence type="ECO:0000256" key="1">
    <source>
        <dbReference type="ARBA" id="ARBA00004141"/>
    </source>
</evidence>
<feature type="transmembrane region" description="Helical" evidence="7">
    <location>
        <begin position="371"/>
        <end position="393"/>
    </location>
</feature>
<dbReference type="PANTHER" id="PTHR43791:SF57">
    <property type="entry name" value="MAJOR FACILITATOR SUPERFAMILY (MFS) PROFILE DOMAIN-CONTAINING PROTEIN"/>
    <property type="match status" value="1"/>
</dbReference>
<feature type="region of interest" description="Disordered" evidence="6">
    <location>
        <begin position="481"/>
        <end position="502"/>
    </location>
</feature>
<keyword evidence="3 7" id="KW-0812">Transmembrane</keyword>
<feature type="transmembrane region" description="Helical" evidence="7">
    <location>
        <begin position="50"/>
        <end position="68"/>
    </location>
</feature>
<dbReference type="GO" id="GO:0022857">
    <property type="term" value="F:transmembrane transporter activity"/>
    <property type="evidence" value="ECO:0007669"/>
    <property type="project" value="InterPro"/>
</dbReference>
<keyword evidence="10" id="KW-1185">Reference proteome</keyword>
<keyword evidence="2" id="KW-0813">Transport</keyword>
<dbReference type="InterPro" id="IPR020846">
    <property type="entry name" value="MFS_dom"/>
</dbReference>
<feature type="transmembrane region" description="Helical" evidence="7">
    <location>
        <begin position="213"/>
        <end position="235"/>
    </location>
</feature>
<feature type="transmembrane region" description="Helical" evidence="7">
    <location>
        <begin position="145"/>
        <end position="169"/>
    </location>
</feature>
<evidence type="ECO:0000313" key="10">
    <source>
        <dbReference type="Proteomes" id="UP000567179"/>
    </source>
</evidence>
<feature type="transmembrane region" description="Helical" evidence="7">
    <location>
        <begin position="88"/>
        <end position="107"/>
    </location>
</feature>
<feature type="transmembrane region" description="Helical" evidence="7">
    <location>
        <begin position="438"/>
        <end position="459"/>
    </location>
</feature>
<dbReference type="SUPFAM" id="SSF103473">
    <property type="entry name" value="MFS general substrate transporter"/>
    <property type="match status" value="1"/>
</dbReference>
<accession>A0A8H5F5E5</accession>
<gene>
    <name evidence="9" type="ORF">D9619_011352</name>
</gene>
<dbReference type="OrthoDB" id="2962993at2759"/>
<evidence type="ECO:0000259" key="8">
    <source>
        <dbReference type="PROSITE" id="PS50850"/>
    </source>
</evidence>
<dbReference type="FunFam" id="1.20.1250.20:FF:000034">
    <property type="entry name" value="MFS general substrate transporter"/>
    <property type="match status" value="1"/>
</dbReference>
<evidence type="ECO:0000256" key="3">
    <source>
        <dbReference type="ARBA" id="ARBA00022692"/>
    </source>
</evidence>
<dbReference type="InterPro" id="IPR011701">
    <property type="entry name" value="MFS"/>
</dbReference>
<feature type="compositionally biased region" description="Basic and acidic residues" evidence="6">
    <location>
        <begin position="482"/>
        <end position="492"/>
    </location>
</feature>
<dbReference type="FunFam" id="1.20.1250.20:FF:000068">
    <property type="entry name" value="MFS general substrate transporter"/>
    <property type="match status" value="1"/>
</dbReference>
<feature type="domain" description="Major facilitator superfamily (MFS) profile" evidence="8">
    <location>
        <begin position="54"/>
        <end position="464"/>
    </location>
</feature>
<evidence type="ECO:0000313" key="9">
    <source>
        <dbReference type="EMBL" id="KAF5324374.1"/>
    </source>
</evidence>
<dbReference type="Pfam" id="PF07690">
    <property type="entry name" value="MFS_1"/>
    <property type="match status" value="1"/>
</dbReference>
<feature type="transmembrane region" description="Helical" evidence="7">
    <location>
        <begin position="405"/>
        <end position="426"/>
    </location>
</feature>
<dbReference type="Proteomes" id="UP000567179">
    <property type="component" value="Unassembled WGS sequence"/>
</dbReference>
<dbReference type="AlphaFoldDB" id="A0A8H5F5E5"/>
<comment type="subcellular location">
    <subcellularLocation>
        <location evidence="1">Membrane</location>
        <topology evidence="1">Multi-pass membrane protein</topology>
    </subcellularLocation>
</comment>
<name>A0A8H5F5E5_9AGAR</name>
<feature type="transmembrane region" description="Helical" evidence="7">
    <location>
        <begin position="282"/>
        <end position="302"/>
    </location>
</feature>
<evidence type="ECO:0000256" key="2">
    <source>
        <dbReference type="ARBA" id="ARBA00022448"/>
    </source>
</evidence>
<dbReference type="PROSITE" id="PS50850">
    <property type="entry name" value="MFS"/>
    <property type="match status" value="1"/>
</dbReference>
<feature type="transmembrane region" description="Helical" evidence="7">
    <location>
        <begin position="322"/>
        <end position="339"/>
    </location>
</feature>
<dbReference type="GO" id="GO:0016020">
    <property type="term" value="C:membrane"/>
    <property type="evidence" value="ECO:0007669"/>
    <property type="project" value="UniProtKB-SubCell"/>
</dbReference>
<evidence type="ECO:0000256" key="5">
    <source>
        <dbReference type="ARBA" id="ARBA00023136"/>
    </source>
</evidence>
<sequence>MSLVHQHGKSSEDSSSDIEKPHISGYDAKVHNTAGPTFSPQRTAQLLRKMDLNVVPFLALLYLLSFLDRTNIGNARLAGLEKDLNMKGLDYNVALAVFFPWYVAAEIPSNMMMKRTSPSLWLCIIMLAWGVSMTLMGLVKDFKSLLIVRMALGLAEGGLFPGVTWYITLWYRRHECGLRMAIFFSAATLAGAFGGLLARGISEMKGVGGRPGWAWIFILEGIATVVVAFFARWIIHDSPETAKFLTEEERTEVISRLKLDRTSLADEYHIKYLFAALKDWKIYIHMLITIGIYTPLYSISLFLPTIIKNMGYTNNKSQLMSVPPYVVGCIATISAGYAADKYKKRGPFMMLHCAIAIVGFVLLISTKNPHVQYAGTFFAVSGIYPNVPMGVAWNGNNIGGSTKRAVGIAMHVGFGNLGGVISAFAYRSKDAPRYFSGHGLLIATVSMSFALSAFMHFYLEKENARRDAEMQAKGLTLESYTEEMKHSERENGDDATFFRYTT</sequence>